<gene>
    <name evidence="2" type="ORF">X797_011217</name>
</gene>
<evidence type="ECO:0000313" key="2">
    <source>
        <dbReference type="EMBL" id="EXU95702.1"/>
    </source>
</evidence>
<feature type="region of interest" description="Disordered" evidence="1">
    <location>
        <begin position="1"/>
        <end position="58"/>
    </location>
</feature>
<comment type="caution">
    <text evidence="2">The sequence shown here is derived from an EMBL/GenBank/DDBJ whole genome shotgun (WGS) entry which is preliminary data.</text>
</comment>
<sequence>MLKALESYSDNVPSKSGPPKSTPSTRPTTPRSSTRVTKGKAAATKNPPKTASQGREGDVVTQKDLAEFRKKWKGYNVARLKELYDDCNISYDKNAKKPEIHKIYGNKANAEKIVKKERALLKNGEETVEEMDGEKAELKVQKMKEWFNYDAGQLKTLLDKFDVKYGVRIREPGLKRLLEANADWMAAEAISC</sequence>
<evidence type="ECO:0000256" key="1">
    <source>
        <dbReference type="SAM" id="MobiDB-lite"/>
    </source>
</evidence>
<protein>
    <submittedName>
        <fullName evidence="2">2-oxoglutarate dehydrogenase complex</fullName>
    </submittedName>
</protein>
<dbReference type="Proteomes" id="UP000030151">
    <property type="component" value="Unassembled WGS sequence"/>
</dbReference>
<proteinExistence type="predicted"/>
<accession>A0A0A1UN31</accession>
<reference evidence="2 3" key="1">
    <citation type="submission" date="2014-02" db="EMBL/GenBank/DDBJ databases">
        <title>The genome sequence of the entomopathogenic fungus Metarhizium robertsii ARSEF 2575.</title>
        <authorList>
            <person name="Giuliano Garisto Donzelli B."/>
            <person name="Roe B.A."/>
            <person name="Macmil S.L."/>
            <person name="Krasnoff S.B."/>
            <person name="Gibson D.M."/>
        </authorList>
    </citation>
    <scope>NUCLEOTIDE SEQUENCE [LARGE SCALE GENOMIC DNA]</scope>
    <source>
        <strain evidence="2 3">ARSEF 2575</strain>
    </source>
</reference>
<dbReference type="EMBL" id="JELW01000068">
    <property type="protein sequence ID" value="EXU95702.1"/>
    <property type="molecule type" value="Genomic_DNA"/>
</dbReference>
<name>A0A0A1UN31_9HYPO</name>
<feature type="compositionally biased region" description="Low complexity" evidence="1">
    <location>
        <begin position="13"/>
        <end position="51"/>
    </location>
</feature>
<dbReference type="AlphaFoldDB" id="A0A0A1UN31"/>
<organism evidence="2 3">
    <name type="scientific">Metarhizium robertsii</name>
    <dbReference type="NCBI Taxonomy" id="568076"/>
    <lineage>
        <taxon>Eukaryota</taxon>
        <taxon>Fungi</taxon>
        <taxon>Dikarya</taxon>
        <taxon>Ascomycota</taxon>
        <taxon>Pezizomycotina</taxon>
        <taxon>Sordariomycetes</taxon>
        <taxon>Hypocreomycetidae</taxon>
        <taxon>Hypocreales</taxon>
        <taxon>Clavicipitaceae</taxon>
        <taxon>Metarhizium</taxon>
    </lineage>
</organism>
<dbReference type="HOGENOM" id="CLU_1415500_0_0_1"/>
<evidence type="ECO:0000313" key="3">
    <source>
        <dbReference type="Proteomes" id="UP000030151"/>
    </source>
</evidence>